<reference evidence="8 9" key="1">
    <citation type="submission" date="2015-08" db="EMBL/GenBank/DDBJ databases">
        <title>Emmonsia species relationships and genome sequence.</title>
        <authorList>
            <person name="Cuomo C.A."/>
            <person name="Schwartz I.S."/>
            <person name="Kenyon C."/>
            <person name="De Hoog G.S."/>
            <person name="Govender N.P."/>
            <person name="Botha A."/>
            <person name="Moreno L."/>
            <person name="De Vries M."/>
            <person name="Munoz J.F."/>
            <person name="Stielow J.B."/>
        </authorList>
    </citation>
    <scope>NUCLEOTIDE SEQUENCE [LARGE SCALE GENOMIC DNA]</scope>
    <source>
        <strain evidence="8 9">EI222</strain>
    </source>
</reference>
<feature type="compositionally biased region" description="Low complexity" evidence="5">
    <location>
        <begin position="312"/>
        <end position="325"/>
    </location>
</feature>
<feature type="compositionally biased region" description="Basic and acidic residues" evidence="5">
    <location>
        <begin position="207"/>
        <end position="216"/>
    </location>
</feature>
<protein>
    <recommendedName>
        <fullName evidence="10">Zn(2)-C6 fungal-type domain-containing protein</fullName>
    </recommendedName>
</protein>
<dbReference type="PANTHER" id="PTHR47431:SF5">
    <property type="entry name" value="ZN(II)2CYS6 TRANSCRIPTION FACTOR (EUROFUNG)"/>
    <property type="match status" value="1"/>
</dbReference>
<feature type="domain" description="EH" evidence="6">
    <location>
        <begin position="444"/>
        <end position="533"/>
    </location>
</feature>
<feature type="domain" description="Zn(2)-C6 fungal-type" evidence="7">
    <location>
        <begin position="581"/>
        <end position="610"/>
    </location>
</feature>
<evidence type="ECO:0000313" key="9">
    <source>
        <dbReference type="Proteomes" id="UP000242791"/>
    </source>
</evidence>
<evidence type="ECO:0000256" key="4">
    <source>
        <dbReference type="ARBA" id="ARBA00023242"/>
    </source>
</evidence>
<dbReference type="AlphaFoldDB" id="A0A1J9R5T7"/>
<dbReference type="STRING" id="1658174.A0A1J9R5T7"/>
<dbReference type="Proteomes" id="UP000242791">
    <property type="component" value="Unassembled WGS sequence"/>
</dbReference>
<keyword evidence="4" id="KW-0539">Nucleus</keyword>
<feature type="compositionally biased region" description="Polar residues" evidence="5">
    <location>
        <begin position="238"/>
        <end position="248"/>
    </location>
</feature>
<dbReference type="InterPro" id="IPR000261">
    <property type="entry name" value="EH_dom"/>
</dbReference>
<feature type="compositionally biased region" description="Polar residues" evidence="5">
    <location>
        <begin position="50"/>
        <end position="60"/>
    </location>
</feature>
<dbReference type="GO" id="GO:0003677">
    <property type="term" value="F:DNA binding"/>
    <property type="evidence" value="ECO:0007669"/>
    <property type="project" value="UniProtKB-KW"/>
</dbReference>
<comment type="caution">
    <text evidence="8">The sequence shown here is derived from an EMBL/GenBank/DDBJ whole genome shotgun (WGS) entry which is preliminary data.</text>
</comment>
<feature type="region of interest" description="Disordered" evidence="5">
    <location>
        <begin position="305"/>
        <end position="393"/>
    </location>
</feature>
<dbReference type="EMBL" id="LGTZ01000072">
    <property type="protein sequence ID" value="OJD27707.1"/>
    <property type="molecule type" value="Genomic_DNA"/>
</dbReference>
<dbReference type="SUPFAM" id="SSF47473">
    <property type="entry name" value="EF-hand"/>
    <property type="match status" value="1"/>
</dbReference>
<feature type="compositionally biased region" description="Low complexity" evidence="5">
    <location>
        <begin position="334"/>
        <end position="357"/>
    </location>
</feature>
<dbReference type="PROSITE" id="PS50048">
    <property type="entry name" value="ZN2_CY6_FUNGAL_2"/>
    <property type="match status" value="1"/>
</dbReference>
<keyword evidence="1" id="KW-0805">Transcription regulation</keyword>
<accession>A0A1J9R5T7</accession>
<evidence type="ECO:0000256" key="1">
    <source>
        <dbReference type="ARBA" id="ARBA00023015"/>
    </source>
</evidence>
<evidence type="ECO:0000259" key="7">
    <source>
        <dbReference type="PROSITE" id="PS50048"/>
    </source>
</evidence>
<dbReference type="SMART" id="SM00066">
    <property type="entry name" value="GAL4"/>
    <property type="match status" value="1"/>
</dbReference>
<sequence length="1268" mass="139283">MADDDLNRGLDPRAGSQRLKQPPAVPSKPNFQSAALRGASLAFDAKGSCKPTTPQSANSKRNSKRLVAMDLGPHRLETQDDDTMQQDAFPQSSAGIVGDRIKLFNEAQEPTLSQTGSNRGANISRPGTVGPQQITAQLAVGKSIALTSPVVSARGDRGLISPVPQNDHSQGLHDGTSASSILPDVMSRDDFHDRRNGPTRVSALVPDKNKQFKDPRGFQSVAPRGPGGPLRKEHTGPSLPSSSLNTFPQGKHGPPLPPRLPMATANKPSQAQQNISVKNIVIKAATIENEPNFANKARHTSIRNAITNTGDPRPQLLPSRSSRSSLRPHHSRLSESSLASALAASSLASSRAPSPSKKNPPPPPPHRGSRSRASLNPLQSPHKNESHTPSLAKGMRQTLRQELKSDDEAKRLRKFQRHRIIKTHPNKHREGDRKRWRDRITDRERKRYEGVWAANRSLLIDERSPPGTSEAPLRDMVLNLVVKDIWSRSRLQPIILGQIWDLVCHDRRRMLTRQEFVVGMWLIDQCLKGRKLPIKVSQSSGPGKDMVMASLHDHQNGQAQFEKSKKQTARKKFAKPPVKVACLSCRASRVRCDGKETCSGCASKGKECSYLPSKRGGPRKKKGGQPSSLGLEPHDKSWASTFPLSRVHEAVFDQFDSLAVPGAGLRHLDFSPEVQSMFEDLMVPASGDVPRTALATEPVPVNMPSQDPSRVRVYGNEHDILNGYYIFIHQYFPIFPPAHAPITVDRPLDSPGKFSNPKLQAAETPLGYIPKSPISLAISAILALVPHPKDSNPSSPESVRIRRSYAQWFSKASLESVEAESDLAESAANPSQALLNEHPTPKRPSLHPHVPVELEAVLALLILSVYEYAQRGNLVKMRHRAGQAFVLAMNMSLHALPPEDNIYSEAKRRAWWMTYYSVCQGSIVSTTPPTIILNDPRFVTPFPRFASDPEGWSILMRAQHALVAGTQFILDLNQALKARGNMSYIYERMKNVDAWIRPALAHATTAPSVPSLNGMTDSETITAQSIRKISLLKLSSAHIKTHRFRAFLDIPIFIKKHCDLTCASIGYLGHEADAQGSSILCCSTTNLSNIPTIPPSGQSPSSCSTTSDVSGATTSSSTWVNEDAFPFTNHESTEICLNSALTIAHMFRTLPYPTPMYDDKDLVSISPRSRSPSDEPLSAFPRTMPSFACCAMQSSYAMLMLYYKSRVIDHTSSAEGNPLKPSEDLADELQYGLECVISAVRNYSIAFEALDGMRDEIEGAFMTAFPQP</sequence>
<evidence type="ECO:0000256" key="3">
    <source>
        <dbReference type="ARBA" id="ARBA00023163"/>
    </source>
</evidence>
<evidence type="ECO:0000256" key="2">
    <source>
        <dbReference type="ARBA" id="ARBA00023125"/>
    </source>
</evidence>
<dbReference type="PANTHER" id="PTHR47431">
    <property type="entry name" value="ZN(II)2CYS6 TRANSCRIPTION FACTOR (EUROFUNG)-RELATED"/>
    <property type="match status" value="1"/>
</dbReference>
<dbReference type="CDD" id="cd00067">
    <property type="entry name" value="GAL4"/>
    <property type="match status" value="1"/>
</dbReference>
<proteinExistence type="predicted"/>
<gene>
    <name evidence="8" type="ORF">ACJ73_00895</name>
</gene>
<dbReference type="Pfam" id="PF00172">
    <property type="entry name" value="Zn_clus"/>
    <property type="match status" value="1"/>
</dbReference>
<feature type="region of interest" description="Disordered" evidence="5">
    <location>
        <begin position="612"/>
        <end position="634"/>
    </location>
</feature>
<dbReference type="CDD" id="cd00052">
    <property type="entry name" value="EH"/>
    <property type="match status" value="1"/>
</dbReference>
<dbReference type="VEuPathDB" id="FungiDB:ACJ73_00895"/>
<organism evidence="8 9">
    <name type="scientific">Blastomyces percursus</name>
    <dbReference type="NCBI Taxonomy" id="1658174"/>
    <lineage>
        <taxon>Eukaryota</taxon>
        <taxon>Fungi</taxon>
        <taxon>Dikarya</taxon>
        <taxon>Ascomycota</taxon>
        <taxon>Pezizomycotina</taxon>
        <taxon>Eurotiomycetes</taxon>
        <taxon>Eurotiomycetidae</taxon>
        <taxon>Onygenales</taxon>
        <taxon>Ajellomycetaceae</taxon>
        <taxon>Blastomyces</taxon>
    </lineage>
</organism>
<dbReference type="InterPro" id="IPR011992">
    <property type="entry name" value="EF-hand-dom_pair"/>
</dbReference>
<dbReference type="GO" id="GO:0008270">
    <property type="term" value="F:zinc ion binding"/>
    <property type="evidence" value="ECO:0007669"/>
    <property type="project" value="InterPro"/>
</dbReference>
<dbReference type="InterPro" id="IPR036864">
    <property type="entry name" value="Zn2-C6_fun-type_DNA-bd_sf"/>
</dbReference>
<evidence type="ECO:0000259" key="6">
    <source>
        <dbReference type="PROSITE" id="PS50031"/>
    </source>
</evidence>
<dbReference type="CDD" id="cd12148">
    <property type="entry name" value="fungal_TF_MHR"/>
    <property type="match status" value="1"/>
</dbReference>
<feature type="compositionally biased region" description="Basic and acidic residues" evidence="5">
    <location>
        <begin position="1"/>
        <end position="11"/>
    </location>
</feature>
<evidence type="ECO:0000256" key="5">
    <source>
        <dbReference type="SAM" id="MobiDB-lite"/>
    </source>
</evidence>
<dbReference type="Pfam" id="PF12763">
    <property type="entry name" value="EH"/>
    <property type="match status" value="1"/>
</dbReference>
<dbReference type="GO" id="GO:0000981">
    <property type="term" value="F:DNA-binding transcription factor activity, RNA polymerase II-specific"/>
    <property type="evidence" value="ECO:0007669"/>
    <property type="project" value="InterPro"/>
</dbReference>
<evidence type="ECO:0008006" key="10">
    <source>
        <dbReference type="Google" id="ProtNLM"/>
    </source>
</evidence>
<keyword evidence="2" id="KW-0238">DNA-binding</keyword>
<dbReference type="Gene3D" id="4.10.240.10">
    <property type="entry name" value="Zn(2)-C6 fungal-type DNA-binding domain"/>
    <property type="match status" value="1"/>
</dbReference>
<feature type="region of interest" description="Disordered" evidence="5">
    <location>
        <begin position="156"/>
        <end position="272"/>
    </location>
</feature>
<dbReference type="Gene3D" id="1.10.238.10">
    <property type="entry name" value="EF-hand"/>
    <property type="match status" value="1"/>
</dbReference>
<feature type="region of interest" description="Disordered" evidence="5">
    <location>
        <begin position="45"/>
        <end position="64"/>
    </location>
</feature>
<dbReference type="OrthoDB" id="10250282at2759"/>
<feature type="region of interest" description="Disordered" evidence="5">
    <location>
        <begin position="1"/>
        <end position="31"/>
    </location>
</feature>
<name>A0A1J9R5T7_9EURO</name>
<dbReference type="SMART" id="SM00027">
    <property type="entry name" value="EH"/>
    <property type="match status" value="1"/>
</dbReference>
<dbReference type="PROSITE" id="PS00463">
    <property type="entry name" value="ZN2_CY6_FUNGAL_1"/>
    <property type="match status" value="1"/>
</dbReference>
<dbReference type="SUPFAM" id="SSF57701">
    <property type="entry name" value="Zn2/Cys6 DNA-binding domain"/>
    <property type="match status" value="1"/>
</dbReference>
<dbReference type="PROSITE" id="PS50031">
    <property type="entry name" value="EH"/>
    <property type="match status" value="1"/>
</dbReference>
<evidence type="ECO:0000313" key="8">
    <source>
        <dbReference type="EMBL" id="OJD27707.1"/>
    </source>
</evidence>
<keyword evidence="9" id="KW-1185">Reference proteome</keyword>
<dbReference type="InterPro" id="IPR001138">
    <property type="entry name" value="Zn2Cys6_DnaBD"/>
</dbReference>
<feature type="compositionally biased region" description="Basic and acidic residues" evidence="5">
    <location>
        <begin position="186"/>
        <end position="196"/>
    </location>
</feature>
<keyword evidence="3" id="KW-0804">Transcription</keyword>